<protein>
    <recommendedName>
        <fullName evidence="3">SEC-C motif-containing protein</fullName>
    </recommendedName>
</protein>
<dbReference type="InterPro" id="IPR011990">
    <property type="entry name" value="TPR-like_helical_dom_sf"/>
</dbReference>
<organism evidence="1 2">
    <name type="scientific">Kribbella sancticallisti</name>
    <dbReference type="NCBI Taxonomy" id="460087"/>
    <lineage>
        <taxon>Bacteria</taxon>
        <taxon>Bacillati</taxon>
        <taxon>Actinomycetota</taxon>
        <taxon>Actinomycetes</taxon>
        <taxon>Propionibacteriales</taxon>
        <taxon>Kribbellaceae</taxon>
        <taxon>Kribbella</taxon>
    </lineage>
</organism>
<gene>
    <name evidence="1" type="ORF">GCM10009789_32650</name>
</gene>
<evidence type="ECO:0008006" key="3">
    <source>
        <dbReference type="Google" id="ProtNLM"/>
    </source>
</evidence>
<name>A0ABP4PA20_9ACTN</name>
<dbReference type="Proteomes" id="UP001500393">
    <property type="component" value="Unassembled WGS sequence"/>
</dbReference>
<dbReference type="EMBL" id="BAAAOS010000019">
    <property type="protein sequence ID" value="GAA1576669.1"/>
    <property type="molecule type" value="Genomic_DNA"/>
</dbReference>
<sequence>MFLGMKDSMADELRAHRIDDRLAGLLDSAQAHLQVHQPERAIAIWEEMIRAGGEEGDWGFLEYADHLLGIGKGEEATAHLVSLMLGRRFSGEPWRLAAELLEERGDLETALLFFSAAVSHLPRARSGEPPWARQVRAGRRRLRWAMGIPLDDNDLLGDIGVSESDDKWFDLLRLMGEPEVVEGRLHFWPRGDFEYAWRLWSAQIAATTADEYYRKIELVLRTHGGGRPVLVPRGVRGWMAGVDAINEVRSMGELRAFASRLDDGRTVEWPPERGQPCWCGSGTAYEECCGQSGALVGAAPG</sequence>
<dbReference type="SUPFAM" id="SSF48452">
    <property type="entry name" value="TPR-like"/>
    <property type="match status" value="1"/>
</dbReference>
<dbReference type="Pfam" id="PF02810">
    <property type="entry name" value="SEC-C"/>
    <property type="match status" value="1"/>
</dbReference>
<accession>A0ABP4PA20</accession>
<evidence type="ECO:0000313" key="2">
    <source>
        <dbReference type="Proteomes" id="UP001500393"/>
    </source>
</evidence>
<dbReference type="InterPro" id="IPR004027">
    <property type="entry name" value="SEC_C_motif"/>
</dbReference>
<dbReference type="SUPFAM" id="SSF103642">
    <property type="entry name" value="Sec-C motif"/>
    <property type="match status" value="1"/>
</dbReference>
<comment type="caution">
    <text evidence="1">The sequence shown here is derived from an EMBL/GenBank/DDBJ whole genome shotgun (WGS) entry which is preliminary data.</text>
</comment>
<proteinExistence type="predicted"/>
<evidence type="ECO:0000313" key="1">
    <source>
        <dbReference type="EMBL" id="GAA1576669.1"/>
    </source>
</evidence>
<keyword evidence="2" id="KW-1185">Reference proteome</keyword>
<reference evidence="2" key="1">
    <citation type="journal article" date="2019" name="Int. J. Syst. Evol. Microbiol.">
        <title>The Global Catalogue of Microorganisms (GCM) 10K type strain sequencing project: providing services to taxonomists for standard genome sequencing and annotation.</title>
        <authorList>
            <consortium name="The Broad Institute Genomics Platform"/>
            <consortium name="The Broad Institute Genome Sequencing Center for Infectious Disease"/>
            <person name="Wu L."/>
            <person name="Ma J."/>
        </authorList>
    </citation>
    <scope>NUCLEOTIDE SEQUENCE [LARGE SCALE GENOMIC DNA]</scope>
    <source>
        <strain evidence="2">JCM 14969</strain>
    </source>
</reference>